<dbReference type="RefSeq" id="WP_243799260.1">
    <property type="nucleotide sequence ID" value="NZ_CP094669.1"/>
</dbReference>
<protein>
    <submittedName>
        <fullName evidence="1">Uncharacterized protein</fullName>
    </submittedName>
</protein>
<organism evidence="1 2">
    <name type="scientific">Hymenobacter tibetensis</name>
    <dbReference type="NCBI Taxonomy" id="497967"/>
    <lineage>
        <taxon>Bacteria</taxon>
        <taxon>Pseudomonadati</taxon>
        <taxon>Bacteroidota</taxon>
        <taxon>Cytophagia</taxon>
        <taxon>Cytophagales</taxon>
        <taxon>Hymenobacteraceae</taxon>
        <taxon>Hymenobacter</taxon>
    </lineage>
</organism>
<evidence type="ECO:0000313" key="1">
    <source>
        <dbReference type="EMBL" id="UOG75278.1"/>
    </source>
</evidence>
<dbReference type="EMBL" id="CP094669">
    <property type="protein sequence ID" value="UOG75278.1"/>
    <property type="molecule type" value="Genomic_DNA"/>
</dbReference>
<keyword evidence="2" id="KW-1185">Reference proteome</keyword>
<gene>
    <name evidence="1" type="ORF">MTX78_01465</name>
</gene>
<proteinExistence type="predicted"/>
<name>A0ABY4D5L5_9BACT</name>
<accession>A0ABY4D5L5</accession>
<reference evidence="1 2" key="1">
    <citation type="submission" date="2022-03" db="EMBL/GenBank/DDBJ databases">
        <title>Hymenobactersp. isolated from the air.</title>
        <authorList>
            <person name="Won M."/>
            <person name="Kwon S.-W."/>
        </authorList>
    </citation>
    <scope>NUCLEOTIDE SEQUENCE [LARGE SCALE GENOMIC DNA]</scope>
    <source>
        <strain evidence="1 2">KACC 21982</strain>
    </source>
</reference>
<sequence length="135" mass="14613">METLEKTAAPSEVKAGSNAAIKVEMGKLGEETSTKNTATSKRGTDDVSIQAFSAYYTYRGYGTVRLNCPHAAINSNSRVVASISEYNTDPRLNRFIGNAVMQIYNVAPYNGGVFIRLNVAFGSPLNVRVDVIIES</sequence>
<dbReference type="Proteomes" id="UP000831113">
    <property type="component" value="Chromosome"/>
</dbReference>
<evidence type="ECO:0000313" key="2">
    <source>
        <dbReference type="Proteomes" id="UP000831113"/>
    </source>
</evidence>